<dbReference type="Pfam" id="PF00440">
    <property type="entry name" value="TetR_N"/>
    <property type="match status" value="1"/>
</dbReference>
<accession>A0ABQ4R6Y3</accession>
<keyword evidence="3" id="KW-0804">Transcription</keyword>
<evidence type="ECO:0000256" key="2">
    <source>
        <dbReference type="ARBA" id="ARBA00023125"/>
    </source>
</evidence>
<sequence length="221" mass="22941">MSDGRDSPGAPRPARRPRGPSPAKTAGTRGAILAAGLATFLERGFAGTRMIDVAQRAGLAKGTLYLHFADKEALFEGVLGAVIGGPFLAAVAAEPGPGETLRDHLARTVLPLLRDFEGSRRAAVMRLVATEGPRFPALAAIHRRAVIAPVTAAIRRLAADAVARGELRSDALVRVPQLLVAPALMTALWNGLYGAEEPLDAAVAFEGFLDLVFGPAPGQGG</sequence>
<feature type="DNA-binding region" description="H-T-H motif" evidence="4">
    <location>
        <begin position="49"/>
        <end position="68"/>
    </location>
</feature>
<evidence type="ECO:0000259" key="6">
    <source>
        <dbReference type="PROSITE" id="PS50977"/>
    </source>
</evidence>
<dbReference type="InterPro" id="IPR050109">
    <property type="entry name" value="HTH-type_TetR-like_transc_reg"/>
</dbReference>
<dbReference type="SUPFAM" id="SSF46689">
    <property type="entry name" value="Homeodomain-like"/>
    <property type="match status" value="1"/>
</dbReference>
<dbReference type="EMBL" id="BPQH01000023">
    <property type="protein sequence ID" value="GJD52925.1"/>
    <property type="molecule type" value="Genomic_DNA"/>
</dbReference>
<reference evidence="7" key="2">
    <citation type="submission" date="2021-08" db="EMBL/GenBank/DDBJ databases">
        <authorList>
            <person name="Tani A."/>
            <person name="Ola A."/>
            <person name="Ogura Y."/>
            <person name="Katsura K."/>
            <person name="Hayashi T."/>
        </authorList>
    </citation>
    <scope>NUCLEOTIDE SEQUENCE</scope>
    <source>
        <strain evidence="7">KCTC 52305</strain>
    </source>
</reference>
<dbReference type="RefSeq" id="WP_128563625.1">
    <property type="nucleotide sequence ID" value="NZ_BPQH01000023.1"/>
</dbReference>
<reference evidence="7" key="1">
    <citation type="journal article" date="2021" name="Front. Microbiol.">
        <title>Comprehensive Comparative Genomics and Phenotyping of Methylobacterium Species.</title>
        <authorList>
            <person name="Alessa O."/>
            <person name="Ogura Y."/>
            <person name="Fujitani Y."/>
            <person name="Takami H."/>
            <person name="Hayashi T."/>
            <person name="Sahin N."/>
            <person name="Tani A."/>
        </authorList>
    </citation>
    <scope>NUCLEOTIDE SEQUENCE</scope>
    <source>
        <strain evidence="7">KCTC 52305</strain>
    </source>
</reference>
<dbReference type="Gene3D" id="1.10.357.10">
    <property type="entry name" value="Tetracycline Repressor, domain 2"/>
    <property type="match status" value="1"/>
</dbReference>
<keyword evidence="8" id="KW-1185">Reference proteome</keyword>
<evidence type="ECO:0000256" key="1">
    <source>
        <dbReference type="ARBA" id="ARBA00023015"/>
    </source>
</evidence>
<organism evidence="7 8">
    <name type="scientific">Methylobacterium crusticola</name>
    <dbReference type="NCBI Taxonomy" id="1697972"/>
    <lineage>
        <taxon>Bacteria</taxon>
        <taxon>Pseudomonadati</taxon>
        <taxon>Pseudomonadota</taxon>
        <taxon>Alphaproteobacteria</taxon>
        <taxon>Hyphomicrobiales</taxon>
        <taxon>Methylobacteriaceae</taxon>
        <taxon>Methylobacterium</taxon>
    </lineage>
</organism>
<feature type="region of interest" description="Disordered" evidence="5">
    <location>
        <begin position="1"/>
        <end position="28"/>
    </location>
</feature>
<name>A0ABQ4R6Y3_9HYPH</name>
<dbReference type="Proteomes" id="UP001055167">
    <property type="component" value="Unassembled WGS sequence"/>
</dbReference>
<evidence type="ECO:0000256" key="5">
    <source>
        <dbReference type="SAM" id="MobiDB-lite"/>
    </source>
</evidence>
<dbReference type="Pfam" id="PF16859">
    <property type="entry name" value="TetR_C_11"/>
    <property type="match status" value="1"/>
</dbReference>
<evidence type="ECO:0000256" key="4">
    <source>
        <dbReference type="PROSITE-ProRule" id="PRU00335"/>
    </source>
</evidence>
<dbReference type="PROSITE" id="PS50977">
    <property type="entry name" value="HTH_TETR_2"/>
    <property type="match status" value="1"/>
</dbReference>
<dbReference type="InterPro" id="IPR036271">
    <property type="entry name" value="Tet_transcr_reg_TetR-rel_C_sf"/>
</dbReference>
<evidence type="ECO:0000313" key="7">
    <source>
        <dbReference type="EMBL" id="GJD52925.1"/>
    </source>
</evidence>
<evidence type="ECO:0000313" key="8">
    <source>
        <dbReference type="Proteomes" id="UP001055167"/>
    </source>
</evidence>
<dbReference type="InterPro" id="IPR011075">
    <property type="entry name" value="TetR_C"/>
</dbReference>
<dbReference type="SUPFAM" id="SSF48498">
    <property type="entry name" value="Tetracyclin repressor-like, C-terminal domain"/>
    <property type="match status" value="1"/>
</dbReference>
<feature type="domain" description="HTH tetR-type" evidence="6">
    <location>
        <begin position="26"/>
        <end position="86"/>
    </location>
</feature>
<keyword evidence="2 4" id="KW-0238">DNA-binding</keyword>
<dbReference type="InterPro" id="IPR001647">
    <property type="entry name" value="HTH_TetR"/>
</dbReference>
<keyword evidence="1" id="KW-0805">Transcription regulation</keyword>
<dbReference type="PRINTS" id="PR00455">
    <property type="entry name" value="HTHTETR"/>
</dbReference>
<dbReference type="InterPro" id="IPR009057">
    <property type="entry name" value="Homeodomain-like_sf"/>
</dbReference>
<proteinExistence type="predicted"/>
<gene>
    <name evidence="7" type="ORF">OPKNFCMD_5693</name>
</gene>
<dbReference type="PANTHER" id="PTHR30055">
    <property type="entry name" value="HTH-TYPE TRANSCRIPTIONAL REGULATOR RUTR"/>
    <property type="match status" value="1"/>
</dbReference>
<evidence type="ECO:0000256" key="3">
    <source>
        <dbReference type="ARBA" id="ARBA00023163"/>
    </source>
</evidence>
<dbReference type="PANTHER" id="PTHR30055:SF223">
    <property type="entry name" value="HTH-TYPE TRANSCRIPTIONAL REGULATOR UIDR"/>
    <property type="match status" value="1"/>
</dbReference>
<protein>
    <recommendedName>
        <fullName evidence="6">HTH tetR-type domain-containing protein</fullName>
    </recommendedName>
</protein>
<comment type="caution">
    <text evidence="7">The sequence shown here is derived from an EMBL/GenBank/DDBJ whole genome shotgun (WGS) entry which is preliminary data.</text>
</comment>